<dbReference type="InterPro" id="IPR003188">
    <property type="entry name" value="PTS_IIA_lac/cel"/>
</dbReference>
<evidence type="ECO:0000256" key="2">
    <source>
        <dbReference type="ARBA" id="ARBA00022597"/>
    </source>
</evidence>
<evidence type="ECO:0000313" key="6">
    <source>
        <dbReference type="EMBL" id="MBP1918423.1"/>
    </source>
</evidence>
<name>A0ABS4G1K2_9CLOT</name>
<evidence type="ECO:0000256" key="4">
    <source>
        <dbReference type="ARBA" id="ARBA00022683"/>
    </source>
</evidence>
<protein>
    <submittedName>
        <fullName evidence="6">PTS system cellobiose-specific IIA component</fullName>
    </submittedName>
</protein>
<proteinExistence type="predicted"/>
<keyword evidence="4" id="KW-0598">Phosphotransferase system</keyword>
<dbReference type="InterPro" id="IPR036542">
    <property type="entry name" value="PTS_IIA_lac/cel_sf"/>
</dbReference>
<dbReference type="Pfam" id="PF02255">
    <property type="entry name" value="PTS_IIA"/>
    <property type="match status" value="1"/>
</dbReference>
<keyword evidence="7" id="KW-1185">Reference proteome</keyword>
<keyword evidence="1" id="KW-0813">Transport</keyword>
<dbReference type="EMBL" id="JAGGKC010000005">
    <property type="protein sequence ID" value="MBP1918423.1"/>
    <property type="molecule type" value="Genomic_DNA"/>
</dbReference>
<dbReference type="PROSITE" id="PS51095">
    <property type="entry name" value="PTS_EIIA_TYPE_3"/>
    <property type="match status" value="1"/>
</dbReference>
<accession>A0ABS4G1K2</accession>
<dbReference type="PANTHER" id="PTHR34382:SF7">
    <property type="entry name" value="PTS SYSTEM N,N'-DIACETYLCHITOBIOSE-SPECIFIC EIIA COMPONENT"/>
    <property type="match status" value="1"/>
</dbReference>
<dbReference type="SUPFAM" id="SSF46973">
    <property type="entry name" value="Enzyme IIa from lactose specific PTS, IIa-lac"/>
    <property type="match status" value="1"/>
</dbReference>
<reference evidence="6 7" key="1">
    <citation type="submission" date="2021-03" db="EMBL/GenBank/DDBJ databases">
        <title>Genomic Encyclopedia of Type Strains, Phase IV (KMG-IV): sequencing the most valuable type-strain genomes for metagenomic binning, comparative biology and taxonomic classification.</title>
        <authorList>
            <person name="Goeker M."/>
        </authorList>
    </citation>
    <scope>NUCLEOTIDE SEQUENCE [LARGE SCALE GENOMIC DNA]</scope>
    <source>
        <strain evidence="6 7">DSM 6139</strain>
    </source>
</reference>
<dbReference type="PANTHER" id="PTHR34382">
    <property type="entry name" value="PTS SYSTEM N,N'-DIACETYLCHITOBIOSE-SPECIFIC EIIA COMPONENT"/>
    <property type="match status" value="1"/>
</dbReference>
<evidence type="ECO:0000256" key="3">
    <source>
        <dbReference type="ARBA" id="ARBA00022679"/>
    </source>
</evidence>
<keyword evidence="3" id="KW-0808">Transferase</keyword>
<evidence type="ECO:0000256" key="1">
    <source>
        <dbReference type="ARBA" id="ARBA00022448"/>
    </source>
</evidence>
<sequence length="107" mass="12174">MEELIMQIIIDSGDVRYHAYEALTLANEGKFEEARESIKRANEAMEKAHEAQTSVLFKEANGEKIEISALFVHSQDHLMTAISEKNLIAQLIEMRKSIQDLIEAKNN</sequence>
<evidence type="ECO:0000256" key="5">
    <source>
        <dbReference type="PROSITE-ProRule" id="PRU00418"/>
    </source>
</evidence>
<feature type="modified residue" description="Phosphohistidine; by HPr" evidence="5">
    <location>
        <position position="73"/>
    </location>
</feature>
<dbReference type="Proteomes" id="UP001519271">
    <property type="component" value="Unassembled WGS sequence"/>
</dbReference>
<dbReference type="CDD" id="cd00215">
    <property type="entry name" value="PTS_IIA_lac"/>
    <property type="match status" value="1"/>
</dbReference>
<evidence type="ECO:0000313" key="7">
    <source>
        <dbReference type="Proteomes" id="UP001519271"/>
    </source>
</evidence>
<organism evidence="6 7">
    <name type="scientific">Youngiibacter multivorans</name>
    <dbReference type="NCBI Taxonomy" id="937251"/>
    <lineage>
        <taxon>Bacteria</taxon>
        <taxon>Bacillati</taxon>
        <taxon>Bacillota</taxon>
        <taxon>Clostridia</taxon>
        <taxon>Eubacteriales</taxon>
        <taxon>Clostridiaceae</taxon>
        <taxon>Youngiibacter</taxon>
    </lineage>
</organism>
<comment type="caution">
    <text evidence="6">The sequence shown here is derived from an EMBL/GenBank/DDBJ whole genome shotgun (WGS) entry which is preliminary data.</text>
</comment>
<dbReference type="Gene3D" id="1.20.58.80">
    <property type="entry name" value="Phosphotransferase system, lactose/cellobiose-type IIA subunit"/>
    <property type="match status" value="1"/>
</dbReference>
<keyword evidence="2" id="KW-0762">Sugar transport</keyword>
<gene>
    <name evidence="6" type="ORF">J2Z34_000895</name>
</gene>
<dbReference type="PIRSF" id="PIRSF000699">
    <property type="entry name" value="PTS_IILac_III"/>
    <property type="match status" value="1"/>
</dbReference>